<dbReference type="PANTHER" id="PTHR30006">
    <property type="entry name" value="THIAMINE-BINDING PERIPLASMIC PROTEIN-RELATED"/>
    <property type="match status" value="1"/>
</dbReference>
<dbReference type="InterPro" id="IPR006059">
    <property type="entry name" value="SBP"/>
</dbReference>
<dbReference type="RefSeq" id="WP_012649001.1">
    <property type="nucleotide sequence ID" value="NZ_AP023283.1"/>
</dbReference>
<evidence type="ECO:0000313" key="4">
    <source>
        <dbReference type="EMBL" id="MUO45391.1"/>
    </source>
</evidence>
<feature type="signal peptide" evidence="3">
    <location>
        <begin position="1"/>
        <end position="24"/>
    </location>
</feature>
<keyword evidence="2" id="KW-0574">Periplasm</keyword>
<keyword evidence="6" id="KW-1185">Reference proteome</keyword>
<proteinExistence type="predicted"/>
<evidence type="ECO:0000313" key="7">
    <source>
        <dbReference type="Proteomes" id="UP000179536"/>
    </source>
</evidence>
<dbReference type="EMBL" id="MBFE02000035">
    <property type="protein sequence ID" value="MUO45391.1"/>
    <property type="molecule type" value="Genomic_DNA"/>
</dbReference>
<feature type="chain" id="PRO_5044727046" evidence="3">
    <location>
        <begin position="25"/>
        <end position="344"/>
    </location>
</feature>
<evidence type="ECO:0000313" key="6">
    <source>
        <dbReference type="Proteomes" id="UP000179454"/>
    </source>
</evidence>
<evidence type="ECO:0000313" key="5">
    <source>
        <dbReference type="EMBL" id="MUP13286.1"/>
    </source>
</evidence>
<reference evidence="6 7" key="1">
    <citation type="submission" date="2019-11" db="EMBL/GenBank/DDBJ databases">
        <title>Whole-genome sequencing of Allorhizobium vitis.</title>
        <authorList>
            <person name="Gan H.M."/>
            <person name="Savka M.A."/>
        </authorList>
    </citation>
    <scope>NUCLEOTIDE SEQUENCE [LARGE SCALE GENOMIC DNA]</scope>
    <source>
        <strain evidence="5 7">RF2/1</strain>
        <strain evidence="4 6">T1/7</strain>
    </source>
</reference>
<dbReference type="SUPFAM" id="SSF53850">
    <property type="entry name" value="Periplasmic binding protein-like II"/>
    <property type="match status" value="1"/>
</dbReference>
<accession>A0ABD6HFF5</accession>
<keyword evidence="1 3" id="KW-0732">Signal</keyword>
<dbReference type="AlphaFoldDB" id="A0ABD6HFF5"/>
<dbReference type="Proteomes" id="UP000179536">
    <property type="component" value="Unassembled WGS sequence"/>
</dbReference>
<dbReference type="PANTHER" id="PTHR30006:SF2">
    <property type="entry name" value="ABC TRANSPORTER SUBSTRATE-BINDING PROTEIN"/>
    <property type="match status" value="1"/>
</dbReference>
<dbReference type="Gene3D" id="3.40.190.10">
    <property type="entry name" value="Periplasmic binding protein-like II"/>
    <property type="match status" value="2"/>
</dbReference>
<dbReference type="Proteomes" id="UP000179454">
    <property type="component" value="Unassembled WGS sequence"/>
</dbReference>
<evidence type="ECO:0000256" key="3">
    <source>
        <dbReference type="SAM" id="SignalP"/>
    </source>
</evidence>
<dbReference type="EMBL" id="MBFA02000030">
    <property type="protein sequence ID" value="MUP13286.1"/>
    <property type="molecule type" value="Genomic_DNA"/>
</dbReference>
<evidence type="ECO:0000256" key="2">
    <source>
        <dbReference type="ARBA" id="ARBA00022764"/>
    </source>
</evidence>
<sequence length="344" mass="37667">MAFALPKYLAAIAAVLSVSSPCLADVNIIGYQSVFADNYRKAVIEPFEKKTGIKVIYNEINLSAQNLGRIRAEKNNPTLDLSIMDAMVSRAGNTEGIFDQVDLTKLSNGQNLFDEAYINKGFGPGITFDYPVLMYSNSLANPPKALADLAKPELKGQVAMWPAPEIAALMNTILLTRAAGGDEKKSVDQGVEKFAEIAKNVQTWAPAPDAYELVSNGTVKAGAGWNARAQFFAKDPKSNMSVVIPTEGSMFQINTLNLVKGAPNKEEALKFIDYALSPEAQAAFANLMFYSPTNKDAKPSQDALSKTASTPEIREKLKPLDWAFFVSKRESWLQEWRRKVITAN</sequence>
<organism evidence="5 7">
    <name type="scientific">Agrobacterium vitis</name>
    <name type="common">Rhizobium vitis</name>
    <dbReference type="NCBI Taxonomy" id="373"/>
    <lineage>
        <taxon>Bacteria</taxon>
        <taxon>Pseudomonadati</taxon>
        <taxon>Pseudomonadota</taxon>
        <taxon>Alphaproteobacteria</taxon>
        <taxon>Hyphomicrobiales</taxon>
        <taxon>Rhizobiaceae</taxon>
        <taxon>Rhizobium/Agrobacterium group</taxon>
        <taxon>Agrobacterium</taxon>
    </lineage>
</organism>
<name>A0ABD6HFF5_AGRVI</name>
<protein>
    <submittedName>
        <fullName evidence="5">Extracellular solute-binding protein</fullName>
    </submittedName>
</protein>
<dbReference type="Pfam" id="PF13416">
    <property type="entry name" value="SBP_bac_8"/>
    <property type="match status" value="1"/>
</dbReference>
<comment type="caution">
    <text evidence="5">The sequence shown here is derived from an EMBL/GenBank/DDBJ whole genome shotgun (WGS) entry which is preliminary data.</text>
</comment>
<gene>
    <name evidence="5" type="ORF">BBK91_025945</name>
    <name evidence="4" type="ORF">BBL17_026850</name>
</gene>
<evidence type="ECO:0000256" key="1">
    <source>
        <dbReference type="ARBA" id="ARBA00022729"/>
    </source>
</evidence>